<dbReference type="EMBL" id="CP139858">
    <property type="protein sequence ID" value="WQC00664.1"/>
    <property type="molecule type" value="Genomic_DNA"/>
</dbReference>
<keyword evidence="4" id="KW-1185">Reference proteome</keyword>
<dbReference type="PROSITE" id="PS51208">
    <property type="entry name" value="AUTOTRANSPORTER"/>
    <property type="match status" value="1"/>
</dbReference>
<proteinExistence type="predicted"/>
<dbReference type="InterPro" id="IPR013425">
    <property type="entry name" value="Autotrns_rpt"/>
</dbReference>
<dbReference type="NCBIfam" id="TIGR04393">
    <property type="entry name" value="rpt_T5SS_PEPC"/>
    <property type="match status" value="5"/>
</dbReference>
<name>A0ABZ0VV30_9HYPH</name>
<dbReference type="Pfam" id="PF12951">
    <property type="entry name" value="PATR"/>
    <property type="match status" value="6"/>
</dbReference>
<dbReference type="RefSeq" id="WP_322415449.1">
    <property type="nucleotide sequence ID" value="NZ_CP139858.1"/>
</dbReference>
<evidence type="ECO:0000313" key="4">
    <source>
        <dbReference type="Proteomes" id="UP001322481"/>
    </source>
</evidence>
<dbReference type="InterPro" id="IPR051551">
    <property type="entry name" value="Autotransporter_adhesion"/>
</dbReference>
<dbReference type="InterPro" id="IPR012332">
    <property type="entry name" value="Autotransporter_pectin_lyase_C"/>
</dbReference>
<dbReference type="NCBIfam" id="TIGR01414">
    <property type="entry name" value="autotrans_barl"/>
    <property type="match status" value="1"/>
</dbReference>
<dbReference type="Gene3D" id="2.160.20.20">
    <property type="match status" value="2"/>
</dbReference>
<sequence>MSSSSLALGASLTWNGSGSGNWFTASNWTPSSVPSAGDDLTINSAGVNTATISSAGAAARTINIGSSAGSNGALVVTGAGTLSVASNYLIVGDFGTGTLTVSAGGKITSAGGVVANNPSSSGTVTITGAGSQWTNNFLSISADAGAVGRVGVEAGGRLSSSGNVMVGESSALADGQLIVTGSGSNFTMTGSIATQFVIGATGKGDFQLLDNATATTIRTYVGGNVGTSGVGTATVSGGASWATGNLFVGQTATGTLTVASGGKLTTTYTVGASTAANIVNGKVTVSGAASQWKITGAYSNVPLAMGAISQTSELNVLAGGTVLIDSTASGFLNGDARIANTANSKAAITIDGAGSSFTTPYRLYLGNATNSTATVTVSGGGKLNTGYTNIASASDATAATADMVTVTGAGSLWTISDTLGSGAGDLQGLTIGGAGKGTLTITDGGVVRVNGGTGTVGIGALAGSSGTLNIGAAAASPAAAPGTLEAATAIFSTTATAPQAINFNHTSSNYVFAPKIDGNGPGAVNVIAGTTIFTADNTYTPLTTISAGAVLQLGNGGTTGGITGNVTNNGTLIFNRSSANVTYAGAVSGNGSLVKNGTGMVTLTGTNSYSGGTIINSGDLRIGNFSTDGALVGDYVNHAKLSVFFNGTPSYSGVISGEGSFEKSGNGSLTLSSVQTYTGGTKLSFGSLILGGNDRLATTGAIIGNGGVLDLSGFNQTVGDLSGYGRLEIRTGTLTAGAAADTLYQGQINGTGTLTKQGPGVLTITGNKNFSGATNVNAGTLAVNGSMASSSFQVNAGGTLGGAGSLGATTIANGGTLLGVAGQTLTMASLALNDTSNLNVSLGVASTTPLFDVTGALTLDGKLSVSDAGGFGNGTYRIANYGGTFTNNGLVIGTVPPGFNPGDWSIQSGGGVVNLLVATGAGEQYWDGANMTPGVIANGRGGNGTWNASGTNWTNAAGDINAAWAGQKAVFAGTPGTVTVVGSQTFTGLRFVSHPTDWTYTLSAGAGGALVTNSAATEIIVAADPGASVNSAIINVGIAGTGGIVKLGDGKLTLGVANSYQGGSTIKEGELVAAANGTLGTGGVSVSGAPAATLKPVLRFAGPVSAGGLSISTQNGSVVFDNQSSAGTSTITNQGDGRTVFLAGSSAGSAVITNQGGGATAFRGDNASNAAKIINQAGGKLDLSTFDAAGLCNCVSLGSVSGAGDIALGAHTLKVGALNLDETISGVISDGGAPAKGSFTKDGTGRLILSGASTYLGTTTVNAGILQVDGSLGSADLRVASGATLGGNGSIGGLAGGTVTIQAGGHHAPGASIGTQTINGNYRLAGTLDIEVDTASADKVVVTGTVDVTGGTLALHELTGTGWQPSQTYTIIDNQGVGAVTGPFAAISHVYAFLTPNVTYTGGDGNNVVLTLTRNAVDFSSVAETPNQKAAAGGIEALGAGNPVYNAVAPLSADGARFAFDQLSGEMHAAVSGLLLDESRLLRDAALARTGAAIAEPGARGFWMEGAGLARSLGSDGNAADVDASTGAFFAGADAAVGDGWTLGFLGGISVTALDVDDRASSADITSVHLGAYGGGMIDAVQLKFGASFSHHDIDTTRNPAFSGFSDQLKASYGASTVQLFGEASRAFDVGALKVEPFAGLAYVHLSTDGFGEEGGAAALASDGIGDDATFTTLGARVSRKITIGGSALEARASLGWRHAFADLPAARLSFAGGDAFTVTGVPIARDALALQAGIDLAVGQASRLGFTYDGQFASGAMENAFKASFSARF</sequence>
<dbReference type="SUPFAM" id="SSF103515">
    <property type="entry name" value="Autotransporter"/>
    <property type="match status" value="1"/>
</dbReference>
<dbReference type="InterPro" id="IPR006315">
    <property type="entry name" value="OM_autotransptr_brl_dom"/>
</dbReference>
<organism evidence="3 4">
    <name type="scientific">Mesorhizobium huakuii</name>
    <dbReference type="NCBI Taxonomy" id="28104"/>
    <lineage>
        <taxon>Bacteria</taxon>
        <taxon>Pseudomonadati</taxon>
        <taxon>Pseudomonadota</taxon>
        <taxon>Alphaproteobacteria</taxon>
        <taxon>Hyphomicrobiales</taxon>
        <taxon>Phyllobacteriaceae</taxon>
        <taxon>Mesorhizobium</taxon>
    </lineage>
</organism>
<dbReference type="PANTHER" id="PTHR35037:SF3">
    <property type="entry name" value="C-TERMINAL REGION OF AIDA-LIKE PROTEIN"/>
    <property type="match status" value="1"/>
</dbReference>
<gene>
    <name evidence="3" type="ORF">U0R22_004871</name>
</gene>
<dbReference type="InterPro" id="IPR011050">
    <property type="entry name" value="Pectin_lyase_fold/virulence"/>
</dbReference>
<dbReference type="InterPro" id="IPR036709">
    <property type="entry name" value="Autotransporte_beta_dom_sf"/>
</dbReference>
<evidence type="ECO:0000256" key="1">
    <source>
        <dbReference type="ARBA" id="ARBA00022729"/>
    </source>
</evidence>
<feature type="domain" description="Autotransporter" evidence="2">
    <location>
        <begin position="1495"/>
        <end position="1770"/>
    </location>
</feature>
<protein>
    <submittedName>
        <fullName evidence="3">Autotransporter domain-containing protein</fullName>
    </submittedName>
</protein>
<dbReference type="PANTHER" id="PTHR35037">
    <property type="entry name" value="C-TERMINAL REGION OF AIDA-LIKE PROTEIN"/>
    <property type="match status" value="1"/>
</dbReference>
<dbReference type="Gene3D" id="2.40.128.130">
    <property type="entry name" value="Autotransporter beta-domain"/>
    <property type="match status" value="1"/>
</dbReference>
<accession>A0ABZ0VV30</accession>
<keyword evidence="1" id="KW-0732">Signal</keyword>
<dbReference type="SUPFAM" id="SSF51126">
    <property type="entry name" value="Pectin lyase-like"/>
    <property type="match status" value="3"/>
</dbReference>
<reference evidence="3 4" key="1">
    <citation type="submission" date="2023-11" db="EMBL/GenBank/DDBJ databases">
        <authorList>
            <person name="Panchal A.K."/>
            <person name="Meaney J.S."/>
            <person name="Karas B.J."/>
            <person name="diCenzo G.C."/>
        </authorList>
    </citation>
    <scope>NUCLEOTIDE SEQUENCE [LARGE SCALE GENOMIC DNA]</scope>
    <source>
        <strain evidence="3 4">NZP2235</strain>
    </source>
</reference>
<dbReference type="InterPro" id="IPR005546">
    <property type="entry name" value="Autotransporte_beta"/>
</dbReference>
<dbReference type="Pfam" id="PF03797">
    <property type="entry name" value="Autotransporter"/>
    <property type="match status" value="1"/>
</dbReference>
<dbReference type="Proteomes" id="UP001322481">
    <property type="component" value="Chromosome"/>
</dbReference>
<dbReference type="SMART" id="SM00869">
    <property type="entry name" value="Autotransporter"/>
    <property type="match status" value="1"/>
</dbReference>
<dbReference type="NCBIfam" id="TIGR02601">
    <property type="entry name" value="autotrns_rpt"/>
    <property type="match status" value="5"/>
</dbReference>
<evidence type="ECO:0000313" key="3">
    <source>
        <dbReference type="EMBL" id="WQC00664.1"/>
    </source>
</evidence>
<dbReference type="InterPro" id="IPR030895">
    <property type="entry name" value="T5SS_PEPC_rpt"/>
</dbReference>
<evidence type="ECO:0000259" key="2">
    <source>
        <dbReference type="PROSITE" id="PS51208"/>
    </source>
</evidence>